<feature type="region of interest" description="Disordered" evidence="1">
    <location>
        <begin position="278"/>
        <end position="301"/>
    </location>
</feature>
<name>A0A7J0ELF7_9ERIC</name>
<comment type="caution">
    <text evidence="2">The sequence shown here is derived from an EMBL/GenBank/DDBJ whole genome shotgun (WGS) entry which is preliminary data.</text>
</comment>
<evidence type="ECO:0000256" key="1">
    <source>
        <dbReference type="SAM" id="MobiDB-lite"/>
    </source>
</evidence>
<dbReference type="EMBL" id="BJWL01000005">
    <property type="protein sequence ID" value="GFY86457.1"/>
    <property type="molecule type" value="Genomic_DNA"/>
</dbReference>
<evidence type="ECO:0000313" key="2">
    <source>
        <dbReference type="EMBL" id="GFY86457.1"/>
    </source>
</evidence>
<reference evidence="2 3" key="1">
    <citation type="submission" date="2019-07" db="EMBL/GenBank/DDBJ databases">
        <title>De Novo Assembly of kiwifruit Actinidia rufa.</title>
        <authorList>
            <person name="Sugita-Konishi S."/>
            <person name="Sato K."/>
            <person name="Mori E."/>
            <person name="Abe Y."/>
            <person name="Kisaki G."/>
            <person name="Hamano K."/>
            <person name="Suezawa K."/>
            <person name="Otani M."/>
            <person name="Fukuda T."/>
            <person name="Manabe T."/>
            <person name="Gomi K."/>
            <person name="Tabuchi M."/>
            <person name="Akimitsu K."/>
            <person name="Kataoka I."/>
        </authorList>
    </citation>
    <scope>NUCLEOTIDE SEQUENCE [LARGE SCALE GENOMIC DNA]</scope>
    <source>
        <strain evidence="3">cv. Fuchu</strain>
    </source>
</reference>
<sequence length="323" mass="36404">MANEVSQLPASPLENPPSTEASPSVATPSLIERETNIMTQEELDRFRESYSLPPSVQIRLPEDDKTIASTRPSKVAFYEVAFHAGLRLPIHPTIRKIIYYYNICPTQLVLNAWQSLVCTVVVWRAHKLSISFNEFRSLFVLNKNPKPDSGWLYFKARDAKVPKVQRSWGVPSNRCNKLLVLSIAEQERFQAILDSIFGGKHFTIKEVFESKFFSKCFKVATQSMASNEGNKRDNPTGGVTPIISDEGTIRKRMRKILPPLTDLTLLRLQREKVRSFVPSLESGGSSSSSSSSSISDDAWSDPRLLPELRSDAMSRRISLKKLT</sequence>
<dbReference type="AlphaFoldDB" id="A0A7J0ELF7"/>
<dbReference type="Proteomes" id="UP000585474">
    <property type="component" value="Unassembled WGS sequence"/>
</dbReference>
<evidence type="ECO:0000313" key="3">
    <source>
        <dbReference type="Proteomes" id="UP000585474"/>
    </source>
</evidence>
<feature type="region of interest" description="Disordered" evidence="1">
    <location>
        <begin position="225"/>
        <end position="245"/>
    </location>
</feature>
<keyword evidence="3" id="KW-1185">Reference proteome</keyword>
<organism evidence="2 3">
    <name type="scientific">Actinidia rufa</name>
    <dbReference type="NCBI Taxonomy" id="165716"/>
    <lineage>
        <taxon>Eukaryota</taxon>
        <taxon>Viridiplantae</taxon>
        <taxon>Streptophyta</taxon>
        <taxon>Embryophyta</taxon>
        <taxon>Tracheophyta</taxon>
        <taxon>Spermatophyta</taxon>
        <taxon>Magnoliopsida</taxon>
        <taxon>eudicotyledons</taxon>
        <taxon>Gunneridae</taxon>
        <taxon>Pentapetalae</taxon>
        <taxon>asterids</taxon>
        <taxon>Ericales</taxon>
        <taxon>Actinidiaceae</taxon>
        <taxon>Actinidia</taxon>
    </lineage>
</organism>
<accession>A0A7J0ELF7</accession>
<gene>
    <name evidence="2" type="ORF">Acr_05g0000960</name>
</gene>
<feature type="compositionally biased region" description="Low complexity" evidence="1">
    <location>
        <begin position="282"/>
        <end position="295"/>
    </location>
</feature>
<protein>
    <submittedName>
        <fullName evidence="2">Uncharacterized protein</fullName>
    </submittedName>
</protein>
<feature type="compositionally biased region" description="Polar residues" evidence="1">
    <location>
        <begin position="16"/>
        <end position="27"/>
    </location>
</feature>
<proteinExistence type="predicted"/>
<dbReference type="OrthoDB" id="1837697at2759"/>
<feature type="region of interest" description="Disordered" evidence="1">
    <location>
        <begin position="1"/>
        <end position="31"/>
    </location>
</feature>